<evidence type="ECO:0000313" key="2">
    <source>
        <dbReference type="Proteomes" id="UP000031549"/>
    </source>
</evidence>
<comment type="caution">
    <text evidence="1">The sequence shown here is derived from an EMBL/GenBank/DDBJ whole genome shotgun (WGS) entry which is preliminary data.</text>
</comment>
<keyword evidence="2" id="KW-1185">Reference proteome</keyword>
<dbReference type="EMBL" id="JTCM02000148">
    <property type="protein sequence ID" value="NEU77025.1"/>
    <property type="molecule type" value="Genomic_DNA"/>
</dbReference>
<reference evidence="1 2" key="1">
    <citation type="journal article" date="2015" name="Genome Announc.">
        <title>Draft Genome Sequence of Cyanobacterium Hassallia byssoidea Strain VB512170, Isolated from Monuments in India.</title>
        <authorList>
            <person name="Singh D."/>
            <person name="Chandrababunaidu M.M."/>
            <person name="Panda A."/>
            <person name="Sen D."/>
            <person name="Bhattacharyya S."/>
            <person name="Adhikary S.P."/>
            <person name="Tripathy S."/>
        </authorList>
    </citation>
    <scope>NUCLEOTIDE SEQUENCE [LARGE SCALE GENOMIC DNA]</scope>
    <source>
        <strain evidence="1 2">VB512170</strain>
    </source>
</reference>
<dbReference type="RefSeq" id="WP_039752912.1">
    <property type="nucleotide sequence ID" value="NZ_JTCM02000148.1"/>
</dbReference>
<accession>A0A846HI37</accession>
<name>A0A846HI37_9CYAN</name>
<sequence length="135" mass="15569">MKLSTDREYLYFLPNASLTLRLIQHLHAKPEIPVFCVTIIHEIDGWLVRIKLNSQITPLESGNLRAFLNELGISYEPQKRLQMALLSLESGQCPVKTMRRYQISIVSHGSPNKEEIEAFREQFVKKLGYCPQTLV</sequence>
<evidence type="ECO:0000313" key="1">
    <source>
        <dbReference type="EMBL" id="NEU77025.1"/>
    </source>
</evidence>
<proteinExistence type="predicted"/>
<organism evidence="1 2">
    <name type="scientific">Hassallia byssoidea VB512170</name>
    <dbReference type="NCBI Taxonomy" id="1304833"/>
    <lineage>
        <taxon>Bacteria</taxon>
        <taxon>Bacillati</taxon>
        <taxon>Cyanobacteriota</taxon>
        <taxon>Cyanophyceae</taxon>
        <taxon>Nostocales</taxon>
        <taxon>Tolypothrichaceae</taxon>
        <taxon>Hassallia</taxon>
    </lineage>
</organism>
<protein>
    <submittedName>
        <fullName evidence="1">Uncharacterized protein</fullName>
    </submittedName>
</protein>
<dbReference type="AlphaFoldDB" id="A0A846HI37"/>
<dbReference type="Proteomes" id="UP000031549">
    <property type="component" value="Unassembled WGS sequence"/>
</dbReference>
<gene>
    <name evidence="1" type="ORF">PI95_032140</name>
</gene>